<evidence type="ECO:0000313" key="2">
    <source>
        <dbReference type="EMBL" id="KRY90048.1"/>
    </source>
</evidence>
<dbReference type="AlphaFoldDB" id="A0A0V1FVM9"/>
<gene>
    <name evidence="2" type="ORF">T4D_367</name>
</gene>
<sequence length="94" mass="10607">MFARFLRGQVQAPTKLSTSPPAYPVAAYLISMPRTFCCIAVVLFLIILPTESCATAAASIPQLQKRNTLIIHKYNKDFRRKLYEEITPGLMRFG</sequence>
<evidence type="ECO:0000313" key="3">
    <source>
        <dbReference type="Proteomes" id="UP000054995"/>
    </source>
</evidence>
<dbReference type="Proteomes" id="UP000054995">
    <property type="component" value="Unassembled WGS sequence"/>
</dbReference>
<reference evidence="2 3" key="1">
    <citation type="submission" date="2015-01" db="EMBL/GenBank/DDBJ databases">
        <title>Evolution of Trichinella species and genotypes.</title>
        <authorList>
            <person name="Korhonen P.K."/>
            <person name="Edoardo P."/>
            <person name="Giuseppe L.R."/>
            <person name="Gasser R.B."/>
        </authorList>
    </citation>
    <scope>NUCLEOTIDE SEQUENCE [LARGE SCALE GENOMIC DNA]</scope>
    <source>
        <strain evidence="2">ISS470</strain>
    </source>
</reference>
<keyword evidence="1" id="KW-1133">Transmembrane helix</keyword>
<name>A0A0V1FVM9_TRIPS</name>
<keyword evidence="1" id="KW-0812">Transmembrane</keyword>
<feature type="transmembrane region" description="Helical" evidence="1">
    <location>
        <begin position="25"/>
        <end position="48"/>
    </location>
</feature>
<accession>A0A0V1FVM9</accession>
<keyword evidence="3" id="KW-1185">Reference proteome</keyword>
<keyword evidence="1" id="KW-0472">Membrane</keyword>
<dbReference type="EMBL" id="JYDT01000025">
    <property type="protein sequence ID" value="KRY90048.1"/>
    <property type="molecule type" value="Genomic_DNA"/>
</dbReference>
<organism evidence="2 3">
    <name type="scientific">Trichinella pseudospiralis</name>
    <name type="common">Parasitic roundworm</name>
    <dbReference type="NCBI Taxonomy" id="6337"/>
    <lineage>
        <taxon>Eukaryota</taxon>
        <taxon>Metazoa</taxon>
        <taxon>Ecdysozoa</taxon>
        <taxon>Nematoda</taxon>
        <taxon>Enoplea</taxon>
        <taxon>Dorylaimia</taxon>
        <taxon>Trichinellida</taxon>
        <taxon>Trichinellidae</taxon>
        <taxon>Trichinella</taxon>
    </lineage>
</organism>
<proteinExistence type="predicted"/>
<protein>
    <submittedName>
        <fullName evidence="2">Uncharacterized protein</fullName>
    </submittedName>
</protein>
<comment type="caution">
    <text evidence="2">The sequence shown here is derived from an EMBL/GenBank/DDBJ whole genome shotgun (WGS) entry which is preliminary data.</text>
</comment>
<evidence type="ECO:0000256" key="1">
    <source>
        <dbReference type="SAM" id="Phobius"/>
    </source>
</evidence>